<gene>
    <name evidence="1" type="ORF">Q604_UNBC11226G0001</name>
</gene>
<dbReference type="AlphaFoldDB" id="W1XVW7"/>
<organism evidence="1">
    <name type="scientific">human gut metagenome</name>
    <dbReference type="NCBI Taxonomy" id="408170"/>
    <lineage>
        <taxon>unclassified sequences</taxon>
        <taxon>metagenomes</taxon>
        <taxon>organismal metagenomes</taxon>
    </lineage>
</organism>
<evidence type="ECO:0000313" key="1">
    <source>
        <dbReference type="EMBL" id="ETJ34347.1"/>
    </source>
</evidence>
<comment type="caution">
    <text evidence="1">The sequence shown here is derived from an EMBL/GenBank/DDBJ whole genome shotgun (WGS) entry which is preliminary data.</text>
</comment>
<proteinExistence type="predicted"/>
<name>W1XVW7_9ZZZZ</name>
<feature type="non-terminal residue" evidence="1">
    <location>
        <position position="22"/>
    </location>
</feature>
<sequence>MLTGFAFMVTTSLFSHQAHAEG</sequence>
<dbReference type="EMBL" id="AZMM01011226">
    <property type="protein sequence ID" value="ETJ34347.1"/>
    <property type="molecule type" value="Genomic_DNA"/>
</dbReference>
<accession>W1XVW7</accession>
<reference evidence="1" key="1">
    <citation type="submission" date="2013-12" db="EMBL/GenBank/DDBJ databases">
        <title>A Varibaculum cambriense genome reconstructed from a premature infant gut community with otherwise low bacterial novelty that shifts toward anaerobic metabolism during the third week of life.</title>
        <authorList>
            <person name="Brown C.T."/>
            <person name="Sharon I."/>
            <person name="Thomas B.C."/>
            <person name="Castelle C.J."/>
            <person name="Morowitz M.J."/>
            <person name="Banfield J.F."/>
        </authorList>
    </citation>
    <scope>NUCLEOTIDE SEQUENCE</scope>
</reference>
<protein>
    <submittedName>
        <fullName evidence="1">Uncharacterized protein</fullName>
    </submittedName>
</protein>